<evidence type="ECO:0000313" key="1">
    <source>
        <dbReference type="EMBL" id="OMP04686.1"/>
    </source>
</evidence>
<dbReference type="AlphaFoldDB" id="A0A1R3KC79"/>
<keyword evidence="2" id="KW-1185">Reference proteome</keyword>
<protein>
    <submittedName>
        <fullName evidence="1">Uncharacterized protein</fullName>
    </submittedName>
</protein>
<gene>
    <name evidence="1" type="ORF">COLO4_09390</name>
</gene>
<accession>A0A1R3KC79</accession>
<reference evidence="2" key="1">
    <citation type="submission" date="2013-09" db="EMBL/GenBank/DDBJ databases">
        <title>Corchorus olitorius genome sequencing.</title>
        <authorList>
            <person name="Alam M."/>
            <person name="Haque M.S."/>
            <person name="Islam M.S."/>
            <person name="Emdad E.M."/>
            <person name="Islam M.M."/>
            <person name="Ahmed B."/>
            <person name="Halim A."/>
            <person name="Hossen Q.M.M."/>
            <person name="Hossain M.Z."/>
            <person name="Ahmed R."/>
            <person name="Khan M.M."/>
            <person name="Islam R."/>
            <person name="Rashid M.M."/>
            <person name="Khan S.A."/>
            <person name="Rahman M.S."/>
            <person name="Alam M."/>
            <person name="Yahiya A.S."/>
            <person name="Khan M.S."/>
            <person name="Azam M.S."/>
            <person name="Haque T."/>
            <person name="Lashkar M.Z.H."/>
            <person name="Akhand A.I."/>
            <person name="Morshed G."/>
            <person name="Roy S."/>
            <person name="Uddin K.S."/>
            <person name="Rabeya T."/>
            <person name="Hossain A.S."/>
            <person name="Chowdhury A."/>
            <person name="Snigdha A.R."/>
            <person name="Mortoza M.S."/>
            <person name="Matin S.A."/>
            <person name="Hoque S.M.E."/>
            <person name="Islam M.K."/>
            <person name="Roy D.K."/>
            <person name="Haider R."/>
            <person name="Moosa M.M."/>
            <person name="Elias S.M."/>
            <person name="Hasan A.M."/>
            <person name="Jahan S."/>
            <person name="Shafiuddin M."/>
            <person name="Mahmood N."/>
            <person name="Shommy N.S."/>
        </authorList>
    </citation>
    <scope>NUCLEOTIDE SEQUENCE [LARGE SCALE GENOMIC DNA]</scope>
    <source>
        <strain evidence="2">cv. O-4</strain>
    </source>
</reference>
<dbReference type="EMBL" id="AWUE01014231">
    <property type="protein sequence ID" value="OMP04686.1"/>
    <property type="molecule type" value="Genomic_DNA"/>
</dbReference>
<comment type="caution">
    <text evidence="1">The sequence shown here is derived from an EMBL/GenBank/DDBJ whole genome shotgun (WGS) entry which is preliminary data.</text>
</comment>
<name>A0A1R3KC79_9ROSI</name>
<sequence length="128" mass="15225">MGKSYSQLATLEFSSFDHTLALRTHIAHVTVKSFPKLSTLIFEKIKVFKAAVRFIIANSPELKVIHFRSCYLIFDDGFMDHGRYTYTFDWRRSKGSKSGDSEWFFHYMTDDLYRDYDGVSRHYDRWIN</sequence>
<proteinExistence type="predicted"/>
<organism evidence="1 2">
    <name type="scientific">Corchorus olitorius</name>
    <dbReference type="NCBI Taxonomy" id="93759"/>
    <lineage>
        <taxon>Eukaryota</taxon>
        <taxon>Viridiplantae</taxon>
        <taxon>Streptophyta</taxon>
        <taxon>Embryophyta</taxon>
        <taxon>Tracheophyta</taxon>
        <taxon>Spermatophyta</taxon>
        <taxon>Magnoliopsida</taxon>
        <taxon>eudicotyledons</taxon>
        <taxon>Gunneridae</taxon>
        <taxon>Pentapetalae</taxon>
        <taxon>rosids</taxon>
        <taxon>malvids</taxon>
        <taxon>Malvales</taxon>
        <taxon>Malvaceae</taxon>
        <taxon>Grewioideae</taxon>
        <taxon>Apeibeae</taxon>
        <taxon>Corchorus</taxon>
    </lineage>
</organism>
<evidence type="ECO:0000313" key="2">
    <source>
        <dbReference type="Proteomes" id="UP000187203"/>
    </source>
</evidence>
<dbReference type="Proteomes" id="UP000187203">
    <property type="component" value="Unassembled WGS sequence"/>
</dbReference>